<keyword evidence="3 6" id="KW-0812">Transmembrane</keyword>
<keyword evidence="8" id="KW-1185">Reference proteome</keyword>
<gene>
    <name evidence="7" type="ORF">EXZ61_19990</name>
</gene>
<proteinExistence type="predicted"/>
<keyword evidence="4 6" id="KW-1133">Transmembrane helix</keyword>
<evidence type="ECO:0000256" key="1">
    <source>
        <dbReference type="ARBA" id="ARBA00004651"/>
    </source>
</evidence>
<dbReference type="PIRSF" id="PIRSF006324">
    <property type="entry name" value="LeuE"/>
    <property type="match status" value="1"/>
</dbReference>
<evidence type="ECO:0000256" key="3">
    <source>
        <dbReference type="ARBA" id="ARBA00022692"/>
    </source>
</evidence>
<evidence type="ECO:0000313" key="8">
    <source>
        <dbReference type="Proteomes" id="UP000317365"/>
    </source>
</evidence>
<evidence type="ECO:0000256" key="6">
    <source>
        <dbReference type="SAM" id="Phobius"/>
    </source>
</evidence>
<evidence type="ECO:0000313" key="7">
    <source>
        <dbReference type="EMBL" id="QDL56252.1"/>
    </source>
</evidence>
<sequence length="219" mass="22951">MPDTHSLLLFVVAGWILNLTPGPDVLYVVRNALRYGARAGVVAGLGITGGCFVHVAAAAVGMGALLASSAWAFNVVKWVGAAYLVWVGVKLLLTSAGASPLALAAEERGVASAAPDMGQIFTGGFWTNVLNPKVVLFFLAFVPQFIAPEADNKTWAFVALGVIFNLNAIPINTAWALAAAWLAGRVALVQRAMHWLDRVAGLMFVGFGAKLALTHTPTP</sequence>
<dbReference type="Pfam" id="PF01810">
    <property type="entry name" value="LysE"/>
    <property type="match status" value="1"/>
</dbReference>
<keyword evidence="5 6" id="KW-0472">Membrane</keyword>
<dbReference type="GO" id="GO:0015171">
    <property type="term" value="F:amino acid transmembrane transporter activity"/>
    <property type="evidence" value="ECO:0007669"/>
    <property type="project" value="TreeGrafter"/>
</dbReference>
<dbReference type="Proteomes" id="UP000317365">
    <property type="component" value="Chromosome"/>
</dbReference>
<dbReference type="AlphaFoldDB" id="A0A515EU94"/>
<evidence type="ECO:0000256" key="4">
    <source>
        <dbReference type="ARBA" id="ARBA00022989"/>
    </source>
</evidence>
<reference evidence="8" key="2">
    <citation type="journal article" date="2020" name="Int. J. Syst. Evol. Microbiol.">
        <title>Genomic insights into a novel species Rhodoferax aquaticus sp. nov., isolated from freshwater.</title>
        <authorList>
            <person name="Li T."/>
            <person name="Zhuo Y."/>
            <person name="Jin C.Z."/>
            <person name="Wu X."/>
            <person name="Ko S.R."/>
            <person name="Jin F.J."/>
            <person name="Ahn C.Y."/>
            <person name="Oh H.M."/>
            <person name="Lee H.G."/>
            <person name="Jin L."/>
        </authorList>
    </citation>
    <scope>NUCLEOTIDE SEQUENCE [LARGE SCALE GENOMIC DNA]</scope>
    <source>
        <strain evidence="8">Gr-4</strain>
    </source>
</reference>
<comment type="subcellular location">
    <subcellularLocation>
        <location evidence="1">Cell membrane</location>
        <topology evidence="1">Multi-pass membrane protein</topology>
    </subcellularLocation>
</comment>
<feature type="transmembrane region" description="Helical" evidence="6">
    <location>
        <begin position="41"/>
        <end position="71"/>
    </location>
</feature>
<dbReference type="KEGG" id="rhg:EXZ61_19990"/>
<reference evidence="8" key="1">
    <citation type="submission" date="2019-02" db="EMBL/GenBank/DDBJ databases">
        <title>Complete genome sequence of Rhodoferax sp. Gr-4.</title>
        <authorList>
            <person name="Jin L."/>
        </authorList>
    </citation>
    <scope>NUCLEOTIDE SEQUENCE [LARGE SCALE GENOMIC DNA]</scope>
    <source>
        <strain evidence="8">Gr-4</strain>
    </source>
</reference>
<dbReference type="EMBL" id="CP036282">
    <property type="protein sequence ID" value="QDL56252.1"/>
    <property type="molecule type" value="Genomic_DNA"/>
</dbReference>
<feature type="transmembrane region" description="Helical" evidence="6">
    <location>
        <begin position="83"/>
        <end position="104"/>
    </location>
</feature>
<feature type="transmembrane region" description="Helical" evidence="6">
    <location>
        <begin position="6"/>
        <end position="29"/>
    </location>
</feature>
<evidence type="ECO:0000256" key="5">
    <source>
        <dbReference type="ARBA" id="ARBA00023136"/>
    </source>
</evidence>
<dbReference type="PANTHER" id="PTHR30086">
    <property type="entry name" value="ARGININE EXPORTER PROTEIN ARGO"/>
    <property type="match status" value="1"/>
</dbReference>
<feature type="transmembrane region" description="Helical" evidence="6">
    <location>
        <begin position="125"/>
        <end position="146"/>
    </location>
</feature>
<organism evidence="7 8">
    <name type="scientific">Rhodoferax aquaticus</name>
    <dbReference type="NCBI Taxonomy" id="2527691"/>
    <lineage>
        <taxon>Bacteria</taxon>
        <taxon>Pseudomonadati</taxon>
        <taxon>Pseudomonadota</taxon>
        <taxon>Betaproteobacteria</taxon>
        <taxon>Burkholderiales</taxon>
        <taxon>Comamonadaceae</taxon>
        <taxon>Rhodoferax</taxon>
    </lineage>
</organism>
<accession>A0A515EU94</accession>
<dbReference type="PANTHER" id="PTHR30086:SF20">
    <property type="entry name" value="ARGININE EXPORTER PROTEIN ARGO-RELATED"/>
    <property type="match status" value="1"/>
</dbReference>
<dbReference type="GO" id="GO:0005886">
    <property type="term" value="C:plasma membrane"/>
    <property type="evidence" value="ECO:0007669"/>
    <property type="project" value="UniProtKB-SubCell"/>
</dbReference>
<feature type="transmembrane region" description="Helical" evidence="6">
    <location>
        <begin position="158"/>
        <end position="183"/>
    </location>
</feature>
<dbReference type="RefSeq" id="WP_142813691.1">
    <property type="nucleotide sequence ID" value="NZ_CP036282.1"/>
</dbReference>
<dbReference type="InterPro" id="IPR001123">
    <property type="entry name" value="LeuE-type"/>
</dbReference>
<protein>
    <submittedName>
        <fullName evidence="7">LysE family translocator</fullName>
    </submittedName>
</protein>
<keyword evidence="2" id="KW-1003">Cell membrane</keyword>
<evidence type="ECO:0000256" key="2">
    <source>
        <dbReference type="ARBA" id="ARBA00022475"/>
    </source>
</evidence>
<name>A0A515EU94_9BURK</name>